<sequence length="251" mass="26098">MDAKLIIDTTRCGGTGVCLPIAAPHLRLIDGHATAIDATTLAIAQARAAAACCPNEALTVCEVAPGAFRVAAPIVTLGPDGTDAQAEAEKHSEAVVLVQSFAVAMRTAADDAGVRALVAAGYLALDEQSRATDSWVDQHFAHTGVLRLERCWESPTKPMCFATRHNLAGRGTVATVATHPATRVFAAHHAQGAHLITVNAKPLAAAAAARGDADACITSVDVAQRYPELAIRAEFAPTMVWLLYGKAGCDD</sequence>
<evidence type="ECO:0000313" key="1">
    <source>
        <dbReference type="EMBL" id="RJO77618.1"/>
    </source>
</evidence>
<dbReference type="OrthoDB" id="4539703at2"/>
<keyword evidence="2" id="KW-1185">Reference proteome</keyword>
<dbReference type="Proteomes" id="UP000266677">
    <property type="component" value="Unassembled WGS sequence"/>
</dbReference>
<comment type="caution">
    <text evidence="1">The sequence shown here is derived from an EMBL/GenBank/DDBJ whole genome shotgun (WGS) entry which is preliminary data.</text>
</comment>
<dbReference type="AlphaFoldDB" id="A0A3A4KBZ0"/>
<accession>A0A3A4KBZ0</accession>
<dbReference type="RefSeq" id="WP_120039143.1">
    <property type="nucleotide sequence ID" value="NZ_QZFU01000015.1"/>
</dbReference>
<organism evidence="1 2">
    <name type="scientific">Nocardia panacis</name>
    <dbReference type="NCBI Taxonomy" id="2340916"/>
    <lineage>
        <taxon>Bacteria</taxon>
        <taxon>Bacillati</taxon>
        <taxon>Actinomycetota</taxon>
        <taxon>Actinomycetes</taxon>
        <taxon>Mycobacteriales</taxon>
        <taxon>Nocardiaceae</taxon>
        <taxon>Nocardia</taxon>
    </lineage>
</organism>
<proteinExistence type="predicted"/>
<dbReference type="EMBL" id="QZFU01000015">
    <property type="protein sequence ID" value="RJO77618.1"/>
    <property type="molecule type" value="Genomic_DNA"/>
</dbReference>
<gene>
    <name evidence="1" type="ORF">D5S18_07720</name>
</gene>
<reference evidence="1 2" key="1">
    <citation type="submission" date="2018-09" db="EMBL/GenBank/DDBJ databases">
        <title>YIM PH21274 draft genome.</title>
        <authorList>
            <person name="Miao C."/>
        </authorList>
    </citation>
    <scope>NUCLEOTIDE SEQUENCE [LARGE SCALE GENOMIC DNA]</scope>
    <source>
        <strain evidence="1 2">YIM PH 21724</strain>
    </source>
</reference>
<evidence type="ECO:0000313" key="2">
    <source>
        <dbReference type="Proteomes" id="UP000266677"/>
    </source>
</evidence>
<protein>
    <submittedName>
        <fullName evidence="1">Ferredoxin</fullName>
    </submittedName>
</protein>
<name>A0A3A4KBZ0_9NOCA</name>